<evidence type="ECO:0000256" key="3">
    <source>
        <dbReference type="ARBA" id="ARBA00023163"/>
    </source>
</evidence>
<dbReference type="PROSITE" id="PS00041">
    <property type="entry name" value="HTH_ARAC_FAMILY_1"/>
    <property type="match status" value="1"/>
</dbReference>
<keyword evidence="1" id="KW-0805">Transcription regulation</keyword>
<dbReference type="RefSeq" id="WP_230841007.1">
    <property type="nucleotide sequence ID" value="NZ_CP063845.1"/>
</dbReference>
<evidence type="ECO:0000256" key="2">
    <source>
        <dbReference type="ARBA" id="ARBA00023125"/>
    </source>
</evidence>
<name>A0ABY3PJW6_9CYAN</name>
<protein>
    <submittedName>
        <fullName evidence="5">Helix-turn-helix transcriptional regulator</fullName>
    </submittedName>
</protein>
<dbReference type="PANTHER" id="PTHR46796">
    <property type="entry name" value="HTH-TYPE TRANSCRIPTIONAL ACTIVATOR RHAS-RELATED"/>
    <property type="match status" value="1"/>
</dbReference>
<keyword evidence="2" id="KW-0238">DNA-binding</keyword>
<keyword evidence="6" id="KW-1185">Reference proteome</keyword>
<dbReference type="Proteomes" id="UP001054846">
    <property type="component" value="Chromosome"/>
</dbReference>
<evidence type="ECO:0000256" key="1">
    <source>
        <dbReference type="ARBA" id="ARBA00023015"/>
    </source>
</evidence>
<organism evidence="5 6">
    <name type="scientific">Gloeobacter morelensis MG652769</name>
    <dbReference type="NCBI Taxonomy" id="2781736"/>
    <lineage>
        <taxon>Bacteria</taxon>
        <taxon>Bacillati</taxon>
        <taxon>Cyanobacteriota</taxon>
        <taxon>Cyanophyceae</taxon>
        <taxon>Gloeobacterales</taxon>
        <taxon>Gloeobacteraceae</taxon>
        <taxon>Gloeobacter</taxon>
        <taxon>Gloeobacter morelensis</taxon>
    </lineage>
</organism>
<feature type="domain" description="HTH araC/xylS-type" evidence="4">
    <location>
        <begin position="202"/>
        <end position="300"/>
    </location>
</feature>
<dbReference type="InterPro" id="IPR018060">
    <property type="entry name" value="HTH_AraC"/>
</dbReference>
<dbReference type="InterPro" id="IPR018062">
    <property type="entry name" value="HTH_AraC-typ_CS"/>
</dbReference>
<dbReference type="InterPro" id="IPR050204">
    <property type="entry name" value="AraC_XylS_family_regulators"/>
</dbReference>
<dbReference type="Pfam" id="PF12833">
    <property type="entry name" value="HTH_18"/>
    <property type="match status" value="1"/>
</dbReference>
<dbReference type="EMBL" id="CP063845">
    <property type="protein sequence ID" value="UFP93951.1"/>
    <property type="molecule type" value="Genomic_DNA"/>
</dbReference>
<dbReference type="InterPro" id="IPR009057">
    <property type="entry name" value="Homeodomain-like_sf"/>
</dbReference>
<evidence type="ECO:0000259" key="4">
    <source>
        <dbReference type="PROSITE" id="PS01124"/>
    </source>
</evidence>
<gene>
    <name evidence="5" type="ORF">ISF26_19615</name>
</gene>
<evidence type="ECO:0000313" key="5">
    <source>
        <dbReference type="EMBL" id="UFP93951.1"/>
    </source>
</evidence>
<proteinExistence type="predicted"/>
<dbReference type="SMART" id="SM00342">
    <property type="entry name" value="HTH_ARAC"/>
    <property type="match status" value="1"/>
</dbReference>
<accession>A0ABY3PJW6</accession>
<reference evidence="5 6" key="1">
    <citation type="journal article" date="2021" name="Genome Biol. Evol.">
        <title>Complete Genome Sequencing of a Novel Gloeobacter Species from a Waterfall Cave in Mexico.</title>
        <authorList>
            <person name="Saw J.H."/>
            <person name="Cardona T."/>
            <person name="Montejano G."/>
        </authorList>
    </citation>
    <scope>NUCLEOTIDE SEQUENCE [LARGE SCALE GENOMIC DNA]</scope>
    <source>
        <strain evidence="5">MG652769</strain>
    </source>
</reference>
<sequence length="300" mass="33115">MAKRSLTPLVDPSEFLDERLTLYPAALTSKGSAWDGIIAVEQRRKPACILESPALLTHFVGIRIGPPGGVVQKRDGRIHRGYETVGDIVIMPAGLPGEWCIEDATDGLHLSLAPVLLERVALQNELANPDTLQLVDCFQVRDAVIEHIGLALRAELATSGGADRLLGEALATALALRLIRRYSTARTSVSDYLGGLSKRRLRRVIDYIDAHLEEPLRLSELAGQAGLSPYHFCRLFKQATGITPHQCVIRRRVERAKRLLQQPEATIADVAFRCGFSSQSHLSRHFRQLVGVAPRTFQTH</sequence>
<dbReference type="Gene3D" id="1.10.10.60">
    <property type="entry name" value="Homeodomain-like"/>
    <property type="match status" value="2"/>
</dbReference>
<keyword evidence="3" id="KW-0804">Transcription</keyword>
<evidence type="ECO:0000313" key="6">
    <source>
        <dbReference type="Proteomes" id="UP001054846"/>
    </source>
</evidence>
<dbReference type="PANTHER" id="PTHR46796:SF6">
    <property type="entry name" value="ARAC SUBFAMILY"/>
    <property type="match status" value="1"/>
</dbReference>
<dbReference type="PROSITE" id="PS01124">
    <property type="entry name" value="HTH_ARAC_FAMILY_2"/>
    <property type="match status" value="1"/>
</dbReference>
<dbReference type="SUPFAM" id="SSF46689">
    <property type="entry name" value="Homeodomain-like"/>
    <property type="match status" value="2"/>
</dbReference>